<comment type="similarity">
    <text evidence="5">Belongs to the creatininase superfamily.</text>
</comment>
<dbReference type="AlphaFoldDB" id="A0A3D9HI98"/>
<protein>
    <submittedName>
        <fullName evidence="6">Creatinine amidohydrolase</fullName>
    </submittedName>
</protein>
<dbReference type="RefSeq" id="WP_115937383.1">
    <property type="nucleotide sequence ID" value="NZ_QRDW01000006.1"/>
</dbReference>
<dbReference type="OrthoDB" id="9801445at2"/>
<evidence type="ECO:0000256" key="5">
    <source>
        <dbReference type="ARBA" id="ARBA00024029"/>
    </source>
</evidence>
<evidence type="ECO:0000313" key="7">
    <source>
        <dbReference type="Proteomes" id="UP000256845"/>
    </source>
</evidence>
<evidence type="ECO:0000256" key="3">
    <source>
        <dbReference type="ARBA" id="ARBA00022801"/>
    </source>
</evidence>
<dbReference type="PANTHER" id="PTHR35005">
    <property type="entry name" value="3-DEHYDRO-SCYLLO-INOSOSE HYDROLASE"/>
    <property type="match status" value="1"/>
</dbReference>
<evidence type="ECO:0000256" key="1">
    <source>
        <dbReference type="ARBA" id="ARBA00001947"/>
    </source>
</evidence>
<dbReference type="SUPFAM" id="SSF102215">
    <property type="entry name" value="Creatininase"/>
    <property type="match status" value="1"/>
</dbReference>
<organism evidence="6 7">
    <name type="scientific">Aestuariispira insulae</name>
    <dbReference type="NCBI Taxonomy" id="1461337"/>
    <lineage>
        <taxon>Bacteria</taxon>
        <taxon>Pseudomonadati</taxon>
        <taxon>Pseudomonadota</taxon>
        <taxon>Alphaproteobacteria</taxon>
        <taxon>Rhodospirillales</taxon>
        <taxon>Kiloniellaceae</taxon>
        <taxon>Aestuariispira</taxon>
    </lineage>
</organism>
<dbReference type="Proteomes" id="UP000256845">
    <property type="component" value="Unassembled WGS sequence"/>
</dbReference>
<comment type="cofactor">
    <cofactor evidence="1">
        <name>Zn(2+)</name>
        <dbReference type="ChEBI" id="CHEBI:29105"/>
    </cofactor>
</comment>
<gene>
    <name evidence="6" type="ORF">DFP90_106166</name>
</gene>
<dbReference type="GO" id="GO:0046872">
    <property type="term" value="F:metal ion binding"/>
    <property type="evidence" value="ECO:0007669"/>
    <property type="project" value="UniProtKB-KW"/>
</dbReference>
<evidence type="ECO:0000256" key="2">
    <source>
        <dbReference type="ARBA" id="ARBA00022723"/>
    </source>
</evidence>
<dbReference type="Gene3D" id="3.40.50.10310">
    <property type="entry name" value="Creatininase"/>
    <property type="match status" value="1"/>
</dbReference>
<keyword evidence="3 6" id="KW-0378">Hydrolase</keyword>
<sequence length="247" mass="26972">MQLSLMTWQEVEAYLTDRSAIILPIGSQEQHGPMGLIGTDAQTAEAIAHKVGAEREIVVGPTISVGMAQHHLGFTGSMTLRPTTLIALIVDYITSLSRHGFDQFYFVNGHGGNITTVQTAFQEIYAEYSLAGADCPIRCRLANWFAMKDVVNLTQELYGDKEGMHATPSEVALTQYLFPDHIKSMAPSDAAPIKRMFTDASDYRALFPDGRMAAASELANPEDGKRFLEIAAKAINKDLSAFLAGEK</sequence>
<name>A0A3D9HI98_9PROT</name>
<dbReference type="EMBL" id="QRDW01000006">
    <property type="protein sequence ID" value="RED49188.1"/>
    <property type="molecule type" value="Genomic_DNA"/>
</dbReference>
<dbReference type="Pfam" id="PF02633">
    <property type="entry name" value="Creatininase"/>
    <property type="match status" value="1"/>
</dbReference>
<proteinExistence type="inferred from homology"/>
<keyword evidence="4" id="KW-0862">Zinc</keyword>
<evidence type="ECO:0000313" key="6">
    <source>
        <dbReference type="EMBL" id="RED49188.1"/>
    </source>
</evidence>
<dbReference type="InterPro" id="IPR003785">
    <property type="entry name" value="Creatininase/forma_Hydrolase"/>
</dbReference>
<dbReference type="PANTHER" id="PTHR35005:SF1">
    <property type="entry name" value="2-AMINO-5-FORMYLAMINO-6-RIBOSYLAMINOPYRIMIDIN-4(3H)-ONE 5'-MONOPHOSPHATE DEFORMYLASE"/>
    <property type="match status" value="1"/>
</dbReference>
<evidence type="ECO:0000256" key="4">
    <source>
        <dbReference type="ARBA" id="ARBA00022833"/>
    </source>
</evidence>
<reference evidence="6 7" key="1">
    <citation type="submission" date="2018-07" db="EMBL/GenBank/DDBJ databases">
        <title>Genomic Encyclopedia of Type Strains, Phase III (KMG-III): the genomes of soil and plant-associated and newly described type strains.</title>
        <authorList>
            <person name="Whitman W."/>
        </authorList>
    </citation>
    <scope>NUCLEOTIDE SEQUENCE [LARGE SCALE GENOMIC DNA]</scope>
    <source>
        <strain evidence="6 7">CECT 8488</strain>
    </source>
</reference>
<keyword evidence="2" id="KW-0479">Metal-binding</keyword>
<keyword evidence="7" id="KW-1185">Reference proteome</keyword>
<accession>A0A3D9HI98</accession>
<dbReference type="GO" id="GO:0009231">
    <property type="term" value="P:riboflavin biosynthetic process"/>
    <property type="evidence" value="ECO:0007669"/>
    <property type="project" value="TreeGrafter"/>
</dbReference>
<dbReference type="GO" id="GO:0016811">
    <property type="term" value="F:hydrolase activity, acting on carbon-nitrogen (but not peptide) bonds, in linear amides"/>
    <property type="evidence" value="ECO:0007669"/>
    <property type="project" value="TreeGrafter"/>
</dbReference>
<comment type="caution">
    <text evidence="6">The sequence shown here is derived from an EMBL/GenBank/DDBJ whole genome shotgun (WGS) entry which is preliminary data.</text>
</comment>
<dbReference type="InterPro" id="IPR024087">
    <property type="entry name" value="Creatininase-like_sf"/>
</dbReference>